<keyword evidence="2" id="KW-0805">Transcription regulation</keyword>
<dbReference type="OrthoDB" id="5392779at2759"/>
<dbReference type="SMART" id="SM00066">
    <property type="entry name" value="GAL4"/>
    <property type="match status" value="1"/>
</dbReference>
<feature type="domain" description="Zn(2)-C6 fungal-type" evidence="6">
    <location>
        <begin position="26"/>
        <end position="57"/>
    </location>
</feature>
<comment type="caution">
    <text evidence="7">The sequence shown here is derived from an EMBL/GenBank/DDBJ whole genome shotgun (WGS) entry which is preliminary data.</text>
</comment>
<dbReference type="CDD" id="cd12148">
    <property type="entry name" value="fungal_TF_MHR"/>
    <property type="match status" value="1"/>
</dbReference>
<gene>
    <name evidence="7" type="ORF">HYALB_00002243</name>
</gene>
<sequence length="722" mass="81266">MSTAVAGQHQDSGEPPRKRVRKGTRSCWECKRRKIRCELSSEDVPVCAGCLARGTTCLSQEYPEEREPSSNHQVGERLGRVEHLLESLLAKISAFEDDQQAQKQMLTPDSMPSSDILTPSNPLTSLQQITPFMTLFDNPVLGRRETVPSQTSTPESQSSVVKTPSSKYENTPRSERIRQTLADLLPSQKDADLISANSSSWLVIFALSAHTSDKFAADDTFSQMTNAFNMTEVAKGSPSVIARTLMFLTLCVQQLDPDFDTSRLSLLPTTEARMERWMNTVQALVTSDDELVTTIEGLECLVLQGVFHTNRGSLRRSWLAFRRALSLAQLMGIHRSNTDIPTGRQFWFQIVQSDRFLALLLGLPAATPEDVFTPEETFENPAIDSEQLMMRRLCNLAGKVIDRNQVQNTQAYAITQEIDEKLDALAKEMPASWWEVPEFRAHERSKTMARYFNRMINQIWYFQVENLLHLPFMLRASTERRYEYSKFSCLRSSRETLYRYLGMRELSARSFCCKIMDFSALTSTVTLLLGILQGSQMIETPEMRAQKESDRTLVQTVLKALEQVSLGGKEIIATQSVSVIKSLLAMDTPAGRDTSNLRLTIPYFGTVSIIRPKPAVATPQQQKQQLHTPPSLTSPAIYPLSQGMNYDADQSNCRSAPDAWNPIYQPSGSNFPMVSFTSSHFPTVMQEQGQSQYTGQDWNLMDADTVLFDSLLTTDVDGNWVL</sequence>
<keyword evidence="8" id="KW-1185">Reference proteome</keyword>
<dbReference type="Pfam" id="PF00172">
    <property type="entry name" value="Zn_clus"/>
    <property type="match status" value="1"/>
</dbReference>
<dbReference type="InterPro" id="IPR001138">
    <property type="entry name" value="Zn2Cys6_DnaBD"/>
</dbReference>
<keyword evidence="4" id="KW-0539">Nucleus</keyword>
<dbReference type="Gene3D" id="4.10.240.10">
    <property type="entry name" value="Zn(2)-C6 fungal-type DNA-binding domain"/>
    <property type="match status" value="1"/>
</dbReference>
<accession>A0A9N9LIX5</accession>
<evidence type="ECO:0000313" key="7">
    <source>
        <dbReference type="EMBL" id="CAG8973677.1"/>
    </source>
</evidence>
<protein>
    <recommendedName>
        <fullName evidence="6">Zn(2)-C6 fungal-type domain-containing protein</fullName>
    </recommendedName>
</protein>
<evidence type="ECO:0000256" key="5">
    <source>
        <dbReference type="SAM" id="MobiDB-lite"/>
    </source>
</evidence>
<feature type="region of interest" description="Disordered" evidence="5">
    <location>
        <begin position="1"/>
        <end position="23"/>
    </location>
</feature>
<dbReference type="AlphaFoldDB" id="A0A9N9LIX5"/>
<feature type="compositionally biased region" description="Low complexity" evidence="5">
    <location>
        <begin position="147"/>
        <end position="161"/>
    </location>
</feature>
<feature type="region of interest" description="Disordered" evidence="5">
    <location>
        <begin position="144"/>
        <end position="173"/>
    </location>
</feature>
<evidence type="ECO:0000256" key="2">
    <source>
        <dbReference type="ARBA" id="ARBA00023015"/>
    </source>
</evidence>
<proteinExistence type="predicted"/>
<evidence type="ECO:0000256" key="4">
    <source>
        <dbReference type="ARBA" id="ARBA00023242"/>
    </source>
</evidence>
<keyword evidence="1" id="KW-0479">Metal-binding</keyword>
<dbReference type="GO" id="GO:0006351">
    <property type="term" value="P:DNA-templated transcription"/>
    <property type="evidence" value="ECO:0007669"/>
    <property type="project" value="InterPro"/>
</dbReference>
<dbReference type="EMBL" id="CAJVRM010000077">
    <property type="protein sequence ID" value="CAG8973677.1"/>
    <property type="molecule type" value="Genomic_DNA"/>
</dbReference>
<dbReference type="CDD" id="cd00067">
    <property type="entry name" value="GAL4"/>
    <property type="match status" value="1"/>
</dbReference>
<reference evidence="7" key="1">
    <citation type="submission" date="2021-07" db="EMBL/GenBank/DDBJ databases">
        <authorList>
            <person name="Durling M."/>
        </authorList>
    </citation>
    <scope>NUCLEOTIDE SEQUENCE</scope>
</reference>
<dbReference type="PANTHER" id="PTHR47840">
    <property type="entry name" value="ZN(II)2CYS6 TRANSCRIPTION FACTOR (EUROFUNG)-RELATED"/>
    <property type="match status" value="1"/>
</dbReference>
<dbReference type="PROSITE" id="PS50048">
    <property type="entry name" value="ZN2_CY6_FUNGAL_2"/>
    <property type="match status" value="1"/>
</dbReference>
<dbReference type="SUPFAM" id="SSF57701">
    <property type="entry name" value="Zn2/Cys6 DNA-binding domain"/>
    <property type="match status" value="1"/>
</dbReference>
<dbReference type="PANTHER" id="PTHR47840:SF1">
    <property type="entry name" value="ZN(II)2CYS6 TRANSCRIPTION FACTOR (EUROFUNG)"/>
    <property type="match status" value="1"/>
</dbReference>
<evidence type="ECO:0000256" key="3">
    <source>
        <dbReference type="ARBA" id="ARBA00023163"/>
    </source>
</evidence>
<dbReference type="Proteomes" id="UP000701801">
    <property type="component" value="Unassembled WGS sequence"/>
</dbReference>
<name>A0A9N9LIX5_9HELO</name>
<dbReference type="InterPro" id="IPR036864">
    <property type="entry name" value="Zn2-C6_fun-type_DNA-bd_sf"/>
</dbReference>
<dbReference type="GO" id="GO:0008270">
    <property type="term" value="F:zinc ion binding"/>
    <property type="evidence" value="ECO:0007669"/>
    <property type="project" value="InterPro"/>
</dbReference>
<dbReference type="PROSITE" id="PS00463">
    <property type="entry name" value="ZN2_CY6_FUNGAL_1"/>
    <property type="match status" value="1"/>
</dbReference>
<evidence type="ECO:0000259" key="6">
    <source>
        <dbReference type="PROSITE" id="PS50048"/>
    </source>
</evidence>
<organism evidence="7 8">
    <name type="scientific">Hymenoscyphus albidus</name>
    <dbReference type="NCBI Taxonomy" id="595503"/>
    <lineage>
        <taxon>Eukaryota</taxon>
        <taxon>Fungi</taxon>
        <taxon>Dikarya</taxon>
        <taxon>Ascomycota</taxon>
        <taxon>Pezizomycotina</taxon>
        <taxon>Leotiomycetes</taxon>
        <taxon>Helotiales</taxon>
        <taxon>Helotiaceae</taxon>
        <taxon>Hymenoscyphus</taxon>
    </lineage>
</organism>
<evidence type="ECO:0000256" key="1">
    <source>
        <dbReference type="ARBA" id="ARBA00022723"/>
    </source>
</evidence>
<dbReference type="GO" id="GO:0003677">
    <property type="term" value="F:DNA binding"/>
    <property type="evidence" value="ECO:0007669"/>
    <property type="project" value="InterPro"/>
</dbReference>
<dbReference type="InterPro" id="IPR007219">
    <property type="entry name" value="XnlR_reg_dom"/>
</dbReference>
<evidence type="ECO:0000313" key="8">
    <source>
        <dbReference type="Proteomes" id="UP000701801"/>
    </source>
</evidence>
<dbReference type="SMART" id="SM00906">
    <property type="entry name" value="Fungal_trans"/>
    <property type="match status" value="1"/>
</dbReference>
<keyword evidence="3" id="KW-0804">Transcription</keyword>
<dbReference type="GO" id="GO:0000981">
    <property type="term" value="F:DNA-binding transcription factor activity, RNA polymerase II-specific"/>
    <property type="evidence" value="ECO:0007669"/>
    <property type="project" value="InterPro"/>
</dbReference>